<reference evidence="3" key="1">
    <citation type="submission" date="2023-07" db="EMBL/GenBank/DDBJ databases">
        <title>The carbon used by Thiothrix.</title>
        <authorList>
            <person name="Chen L."/>
        </authorList>
    </citation>
    <scope>NUCLEOTIDE SEQUENCE [LARGE SCALE GENOMIC DNA]</scope>
</reference>
<dbReference type="Gene3D" id="3.40.50.620">
    <property type="entry name" value="HUPs"/>
    <property type="match status" value="1"/>
</dbReference>
<dbReference type="SUPFAM" id="SSF52402">
    <property type="entry name" value="Adenine nucleotide alpha hydrolases-like"/>
    <property type="match status" value="1"/>
</dbReference>
<evidence type="ECO:0000313" key="2">
    <source>
        <dbReference type="EMBL" id="MEB4593557.1"/>
    </source>
</evidence>
<evidence type="ECO:0000259" key="1">
    <source>
        <dbReference type="Pfam" id="PF01507"/>
    </source>
</evidence>
<name>A0ABU6D5H3_9GAMM</name>
<dbReference type="EMBL" id="JAYMYJ010000160">
    <property type="protein sequence ID" value="MEB4593557.1"/>
    <property type="molecule type" value="Genomic_DNA"/>
</dbReference>
<gene>
    <name evidence="2" type="ORF">VSS37_21445</name>
</gene>
<reference evidence="2 3" key="2">
    <citation type="submission" date="2024-01" db="EMBL/GenBank/DDBJ databases">
        <authorList>
            <person name="Xie X."/>
        </authorList>
    </citation>
    <scope>NUCLEOTIDE SEQUENCE [LARGE SCALE GENOMIC DNA]</scope>
    <source>
        <strain evidence="2">SCUT-1</strain>
    </source>
</reference>
<feature type="domain" description="Phosphoadenosine phosphosulphate reductase" evidence="1">
    <location>
        <begin position="15"/>
        <end position="143"/>
    </location>
</feature>
<dbReference type="InterPro" id="IPR050128">
    <property type="entry name" value="Sulfate_adenylyltrnsfr_sub2"/>
</dbReference>
<protein>
    <submittedName>
        <fullName evidence="2">Phosphoadenosine phosphosulfate reductase family protein</fullName>
    </submittedName>
</protein>
<dbReference type="PANTHER" id="PTHR43196">
    <property type="entry name" value="SULFATE ADENYLYLTRANSFERASE SUBUNIT 2"/>
    <property type="match status" value="1"/>
</dbReference>
<keyword evidence="3" id="KW-1185">Reference proteome</keyword>
<dbReference type="InterPro" id="IPR002500">
    <property type="entry name" value="PAPS_reduct_dom"/>
</dbReference>
<dbReference type="RefSeq" id="WP_324698555.1">
    <property type="nucleotide sequence ID" value="NZ_JAYMYJ010000160.1"/>
</dbReference>
<accession>A0ABU6D5H3</accession>
<dbReference type="Proteomes" id="UP001308005">
    <property type="component" value="Unassembled WGS sequence"/>
</dbReference>
<comment type="caution">
    <text evidence="2">The sequence shown here is derived from an EMBL/GenBank/DDBJ whole genome shotgun (WGS) entry which is preliminary data.</text>
</comment>
<sequence length="282" mass="32863">MNDLTEKKPVRHLLGLSGGKDSSALAIYIRDKYPEIHEKMEYFFSDTGAELPETLEYIDKLEDYLCKPIVRLLPDGFKENQIKKENSNEEDGLFGHYLKLHKNYLPSPQQRWCTINLKLIPFERFVGNDEAISYIGIRADEPDRVGYISSKPNIKTRMPFREDGLDKEDIFKILESSGIGIPEYYKWRSRSGCYFCFFQRKEEWIGLKKNHPDLFERAKKYEQLDEDTDIRYTWSSVGTLEELISRPDSVSSKKIIKKSKRLMDIVEDTDDDADGGCLICTL</sequence>
<dbReference type="Pfam" id="PF01507">
    <property type="entry name" value="PAPS_reduct"/>
    <property type="match status" value="1"/>
</dbReference>
<dbReference type="PANTHER" id="PTHR43196:SF2">
    <property type="entry name" value="PHOSPHOADENOSINE PHOSPHOSULFATE REDUCTASE"/>
    <property type="match status" value="1"/>
</dbReference>
<organism evidence="2 3">
    <name type="scientific">Candidatus Thiothrix phosphatis</name>
    <dbReference type="NCBI Taxonomy" id="3112415"/>
    <lineage>
        <taxon>Bacteria</taxon>
        <taxon>Pseudomonadati</taxon>
        <taxon>Pseudomonadota</taxon>
        <taxon>Gammaproteobacteria</taxon>
        <taxon>Thiotrichales</taxon>
        <taxon>Thiotrichaceae</taxon>
        <taxon>Thiothrix</taxon>
    </lineage>
</organism>
<proteinExistence type="predicted"/>
<dbReference type="InterPro" id="IPR014729">
    <property type="entry name" value="Rossmann-like_a/b/a_fold"/>
</dbReference>
<evidence type="ECO:0000313" key="3">
    <source>
        <dbReference type="Proteomes" id="UP001308005"/>
    </source>
</evidence>